<dbReference type="AlphaFoldDB" id="A0AA88J8G4"/>
<dbReference type="GO" id="GO:0060320">
    <property type="term" value="P:rejection of self pollen"/>
    <property type="evidence" value="ECO:0007669"/>
    <property type="project" value="UniProtKB-KW"/>
</dbReference>
<evidence type="ECO:0000313" key="7">
    <source>
        <dbReference type="EMBL" id="GMN63786.1"/>
    </source>
</evidence>
<protein>
    <recommendedName>
        <fullName evidence="9">S-protein homolog</fullName>
    </recommendedName>
</protein>
<sequence length="146" mass="17000">MSTSQIFFFFITLLVLATSFTTTFSLISVHHDNHDHQDHKNQLATVHITNGLPKISSSPMNIRCSTEQTDFGVKTLGCGEDYRWIVEERGVYFCEALWGRFMASWHAFQPKRDDGQRLVFWLVQPSGFFLSWDNSSWVRKSTWETE</sequence>
<reference evidence="7" key="1">
    <citation type="submission" date="2023-07" db="EMBL/GenBank/DDBJ databases">
        <title>draft genome sequence of fig (Ficus carica).</title>
        <authorList>
            <person name="Takahashi T."/>
            <person name="Nishimura K."/>
        </authorList>
    </citation>
    <scope>NUCLEOTIDE SEQUENCE</scope>
</reference>
<keyword evidence="8" id="KW-1185">Reference proteome</keyword>
<dbReference type="Proteomes" id="UP001187192">
    <property type="component" value="Unassembled WGS sequence"/>
</dbReference>
<evidence type="ECO:0008006" key="9">
    <source>
        <dbReference type="Google" id="ProtNLM"/>
    </source>
</evidence>
<evidence type="ECO:0000256" key="4">
    <source>
        <dbReference type="ARBA" id="ARBA00022525"/>
    </source>
</evidence>
<dbReference type="Gramene" id="FCD_00011253-RA">
    <property type="protein sequence ID" value="FCD_00011253-RA:cds"/>
    <property type="gene ID" value="FCD_00011253"/>
</dbReference>
<proteinExistence type="inferred from homology"/>
<dbReference type="Pfam" id="PF05938">
    <property type="entry name" value="Self-incomp_S1"/>
    <property type="match status" value="1"/>
</dbReference>
<comment type="similarity">
    <text evidence="2">Belongs to the plant self-incompatibility (S1) protein family.</text>
</comment>
<evidence type="ECO:0000256" key="3">
    <source>
        <dbReference type="ARBA" id="ARBA00022471"/>
    </source>
</evidence>
<dbReference type="EMBL" id="BTGU01000159">
    <property type="protein sequence ID" value="GMN63786.1"/>
    <property type="molecule type" value="Genomic_DNA"/>
</dbReference>
<dbReference type="PANTHER" id="PTHR35630">
    <property type="entry name" value="LEGUMINOSIN GROUP486 SECRETED PEPTIDE"/>
    <property type="match status" value="1"/>
</dbReference>
<keyword evidence="4" id="KW-0964">Secreted</keyword>
<keyword evidence="5 6" id="KW-0732">Signal</keyword>
<comment type="subcellular location">
    <subcellularLocation>
        <location evidence="1">Secreted</location>
    </subcellularLocation>
</comment>
<evidence type="ECO:0000256" key="2">
    <source>
        <dbReference type="ARBA" id="ARBA00005581"/>
    </source>
</evidence>
<evidence type="ECO:0000256" key="1">
    <source>
        <dbReference type="ARBA" id="ARBA00004613"/>
    </source>
</evidence>
<feature type="chain" id="PRO_5041740079" description="S-protein homolog" evidence="6">
    <location>
        <begin position="26"/>
        <end position="146"/>
    </location>
</feature>
<name>A0AA88J8G4_FICCA</name>
<dbReference type="GO" id="GO:0005576">
    <property type="term" value="C:extracellular region"/>
    <property type="evidence" value="ECO:0007669"/>
    <property type="project" value="UniProtKB-SubCell"/>
</dbReference>
<gene>
    <name evidence="7" type="ORF">TIFTF001_032857</name>
</gene>
<keyword evidence="3" id="KW-0713">Self-incompatibility</keyword>
<accession>A0AA88J8G4</accession>
<evidence type="ECO:0000313" key="8">
    <source>
        <dbReference type="Proteomes" id="UP001187192"/>
    </source>
</evidence>
<comment type="caution">
    <text evidence="7">The sequence shown here is derived from an EMBL/GenBank/DDBJ whole genome shotgun (WGS) entry which is preliminary data.</text>
</comment>
<dbReference type="PANTHER" id="PTHR35630:SF1">
    <property type="entry name" value="LEGUMINOSIN GROUP486 SECRETED PEPTIDE"/>
    <property type="match status" value="1"/>
</dbReference>
<feature type="signal peptide" evidence="6">
    <location>
        <begin position="1"/>
        <end position="25"/>
    </location>
</feature>
<evidence type="ECO:0000256" key="6">
    <source>
        <dbReference type="SAM" id="SignalP"/>
    </source>
</evidence>
<evidence type="ECO:0000256" key="5">
    <source>
        <dbReference type="ARBA" id="ARBA00022729"/>
    </source>
</evidence>
<dbReference type="InterPro" id="IPR010264">
    <property type="entry name" value="Self-incomp_S1"/>
</dbReference>
<organism evidence="7 8">
    <name type="scientific">Ficus carica</name>
    <name type="common">Common fig</name>
    <dbReference type="NCBI Taxonomy" id="3494"/>
    <lineage>
        <taxon>Eukaryota</taxon>
        <taxon>Viridiplantae</taxon>
        <taxon>Streptophyta</taxon>
        <taxon>Embryophyta</taxon>
        <taxon>Tracheophyta</taxon>
        <taxon>Spermatophyta</taxon>
        <taxon>Magnoliopsida</taxon>
        <taxon>eudicotyledons</taxon>
        <taxon>Gunneridae</taxon>
        <taxon>Pentapetalae</taxon>
        <taxon>rosids</taxon>
        <taxon>fabids</taxon>
        <taxon>Rosales</taxon>
        <taxon>Moraceae</taxon>
        <taxon>Ficeae</taxon>
        <taxon>Ficus</taxon>
    </lineage>
</organism>